<dbReference type="STRING" id="1469647.BC351_01190"/>
<dbReference type="RefSeq" id="WP_079408887.1">
    <property type="nucleotide sequence ID" value="NZ_MBTG01000001.1"/>
</dbReference>
<dbReference type="Proteomes" id="UP000190626">
    <property type="component" value="Unassembled WGS sequence"/>
</dbReference>
<reference evidence="2" key="1">
    <citation type="submission" date="2016-07" db="EMBL/GenBank/DDBJ databases">
        <authorList>
            <person name="Florea S."/>
            <person name="Webb J.S."/>
            <person name="Jaromczyk J."/>
            <person name="Schardl C.L."/>
        </authorList>
    </citation>
    <scope>NUCLEOTIDE SEQUENCE [LARGE SCALE GENOMIC DNA]</scope>
    <source>
        <strain evidence="2">CY1</strain>
    </source>
</reference>
<evidence type="ECO:0000313" key="2">
    <source>
        <dbReference type="Proteomes" id="UP000190626"/>
    </source>
</evidence>
<sequence>MKSVVLHSLINKEYFLGESYTRSMWDEWRSYEITVDYNGEEEGIVVSKETHAAWSIEFETDKFTRELKKGELIHIEGKDYCINKVAHSEDGKILYYLDKKVINEDLASKKKAEQDLETRKLVLADRKKQLVLQEEREENIKSVCGKYAHVKKKWYQIWK</sequence>
<accession>A0A1V4HSP0</accession>
<proteinExistence type="predicted"/>
<gene>
    <name evidence="1" type="ORF">BC351_01190</name>
</gene>
<dbReference type="EMBL" id="MBTG01000001">
    <property type="protein sequence ID" value="OPH61886.1"/>
    <property type="molecule type" value="Genomic_DNA"/>
</dbReference>
<organism evidence="1 2">
    <name type="scientific">Paenibacillus ferrarius</name>
    <dbReference type="NCBI Taxonomy" id="1469647"/>
    <lineage>
        <taxon>Bacteria</taxon>
        <taxon>Bacillati</taxon>
        <taxon>Bacillota</taxon>
        <taxon>Bacilli</taxon>
        <taxon>Bacillales</taxon>
        <taxon>Paenibacillaceae</taxon>
        <taxon>Paenibacillus</taxon>
    </lineage>
</organism>
<comment type="caution">
    <text evidence="1">The sequence shown here is derived from an EMBL/GenBank/DDBJ whole genome shotgun (WGS) entry which is preliminary data.</text>
</comment>
<evidence type="ECO:0000313" key="1">
    <source>
        <dbReference type="EMBL" id="OPH61886.1"/>
    </source>
</evidence>
<name>A0A1V4HSP0_9BACL</name>
<dbReference type="AlphaFoldDB" id="A0A1V4HSP0"/>
<keyword evidence="2" id="KW-1185">Reference proteome</keyword>
<protein>
    <submittedName>
        <fullName evidence="1">Uncharacterized protein</fullName>
    </submittedName>
</protein>